<dbReference type="InterPro" id="IPR036390">
    <property type="entry name" value="WH_DNA-bd_sf"/>
</dbReference>
<evidence type="ECO:0000256" key="2">
    <source>
        <dbReference type="ARBA" id="ARBA00023125"/>
    </source>
</evidence>
<evidence type="ECO:0000313" key="6">
    <source>
        <dbReference type="Proteomes" id="UP000182661"/>
    </source>
</evidence>
<dbReference type="PRINTS" id="PR00035">
    <property type="entry name" value="HTHGNTR"/>
</dbReference>
<reference evidence="5 6" key="1">
    <citation type="submission" date="2016-02" db="EMBL/GenBank/DDBJ databases">
        <title>Genome sequencing of a beta-galactosidase producing bacteria Rhizobium sp. 59.</title>
        <authorList>
            <person name="Wang D."/>
            <person name="Kot W."/>
            <person name="Qin Y."/>
            <person name="Hansen L."/>
            <person name="Naqvi K."/>
            <person name="Rensing C."/>
        </authorList>
    </citation>
    <scope>NUCLEOTIDE SEQUENCE [LARGE SCALE GENOMIC DNA]</scope>
    <source>
        <strain evidence="5 6">59</strain>
    </source>
</reference>
<proteinExistence type="predicted"/>
<evidence type="ECO:0000259" key="4">
    <source>
        <dbReference type="PROSITE" id="PS50949"/>
    </source>
</evidence>
<sequence>MQVAEILSDEIEIREGENFGLPSESDLSREFGVSRVTIRQALKLLETRGAIYSEQGRGYFTTTSRMTGVSGFHSFTSEVQRLGGIAASTLIDFAADASLPEAFRNHLQVAGTETYIAVRRVRSIDGRPVAFEEAYLPKSMYPNARREMFDNGSLYGLMTQSWGIVPAWADALFEPLAATDEEARHLHIASGSPVLAVWRVTATDTDQVCEYVRSVYCGDGFMLHINRYRL</sequence>
<dbReference type="Gene3D" id="3.40.1410.10">
    <property type="entry name" value="Chorismate lyase-like"/>
    <property type="match status" value="1"/>
</dbReference>
<dbReference type="InterPro" id="IPR011663">
    <property type="entry name" value="UTRA"/>
</dbReference>
<dbReference type="PANTHER" id="PTHR44846:SF1">
    <property type="entry name" value="MANNOSYL-D-GLYCERATE TRANSPORT_METABOLISM SYSTEM REPRESSOR MNGR-RELATED"/>
    <property type="match status" value="1"/>
</dbReference>
<dbReference type="GO" id="GO:0003677">
    <property type="term" value="F:DNA binding"/>
    <property type="evidence" value="ECO:0007669"/>
    <property type="project" value="UniProtKB-KW"/>
</dbReference>
<dbReference type="CDD" id="cd07377">
    <property type="entry name" value="WHTH_GntR"/>
    <property type="match status" value="1"/>
</dbReference>
<dbReference type="SMART" id="SM00866">
    <property type="entry name" value="UTRA"/>
    <property type="match status" value="1"/>
</dbReference>
<keyword evidence="3" id="KW-0804">Transcription</keyword>
<keyword evidence="2" id="KW-0238">DNA-binding</keyword>
<dbReference type="GO" id="GO:0003700">
    <property type="term" value="F:DNA-binding transcription factor activity"/>
    <property type="evidence" value="ECO:0007669"/>
    <property type="project" value="InterPro"/>
</dbReference>
<keyword evidence="1" id="KW-0805">Transcription regulation</keyword>
<dbReference type="Proteomes" id="UP000182661">
    <property type="component" value="Unassembled WGS sequence"/>
</dbReference>
<dbReference type="EMBL" id="LSRP01000149">
    <property type="protein sequence ID" value="OJF90077.1"/>
    <property type="molecule type" value="Genomic_DNA"/>
</dbReference>
<dbReference type="GO" id="GO:0045892">
    <property type="term" value="P:negative regulation of DNA-templated transcription"/>
    <property type="evidence" value="ECO:0007669"/>
    <property type="project" value="TreeGrafter"/>
</dbReference>
<dbReference type="InterPro" id="IPR036388">
    <property type="entry name" value="WH-like_DNA-bd_sf"/>
</dbReference>
<dbReference type="SUPFAM" id="SSF64288">
    <property type="entry name" value="Chorismate lyase-like"/>
    <property type="match status" value="1"/>
</dbReference>
<dbReference type="InterPro" id="IPR028978">
    <property type="entry name" value="Chorismate_lyase_/UTRA_dom_sf"/>
</dbReference>
<keyword evidence="6" id="KW-1185">Reference proteome</keyword>
<dbReference type="PANTHER" id="PTHR44846">
    <property type="entry name" value="MANNOSYL-D-GLYCERATE TRANSPORT/METABOLISM SYSTEM REPRESSOR MNGR-RELATED"/>
    <property type="match status" value="1"/>
</dbReference>
<dbReference type="InterPro" id="IPR050679">
    <property type="entry name" value="Bact_HTH_transcr_reg"/>
</dbReference>
<dbReference type="AlphaFoldDB" id="A0A657LKG4"/>
<gene>
    <name evidence="5" type="ORF">AX760_24620</name>
</gene>
<feature type="domain" description="HTH gntR-type" evidence="4">
    <location>
        <begin position="1"/>
        <end position="64"/>
    </location>
</feature>
<dbReference type="SMART" id="SM00345">
    <property type="entry name" value="HTH_GNTR"/>
    <property type="match status" value="1"/>
</dbReference>
<evidence type="ECO:0000313" key="5">
    <source>
        <dbReference type="EMBL" id="OJF90077.1"/>
    </source>
</evidence>
<dbReference type="PROSITE" id="PS50949">
    <property type="entry name" value="HTH_GNTR"/>
    <property type="match status" value="1"/>
</dbReference>
<accession>A0A657LKG4</accession>
<dbReference type="InterPro" id="IPR000524">
    <property type="entry name" value="Tscrpt_reg_HTH_GntR"/>
</dbReference>
<name>A0A657LKG4_9HYPH</name>
<protein>
    <recommendedName>
        <fullName evidence="4">HTH gntR-type domain-containing protein</fullName>
    </recommendedName>
</protein>
<dbReference type="Pfam" id="PF00392">
    <property type="entry name" value="GntR"/>
    <property type="match status" value="1"/>
</dbReference>
<dbReference type="Pfam" id="PF07702">
    <property type="entry name" value="UTRA"/>
    <property type="match status" value="1"/>
</dbReference>
<dbReference type="SUPFAM" id="SSF46785">
    <property type="entry name" value="Winged helix' DNA-binding domain"/>
    <property type="match status" value="1"/>
</dbReference>
<evidence type="ECO:0000256" key="3">
    <source>
        <dbReference type="ARBA" id="ARBA00023163"/>
    </source>
</evidence>
<comment type="caution">
    <text evidence="5">The sequence shown here is derived from an EMBL/GenBank/DDBJ whole genome shotgun (WGS) entry which is preliminary data.</text>
</comment>
<evidence type="ECO:0000256" key="1">
    <source>
        <dbReference type="ARBA" id="ARBA00023015"/>
    </source>
</evidence>
<dbReference type="Gene3D" id="1.10.10.10">
    <property type="entry name" value="Winged helix-like DNA-binding domain superfamily/Winged helix DNA-binding domain"/>
    <property type="match status" value="1"/>
</dbReference>
<organism evidence="5 6">
    <name type="scientific">Pararhizobium antarcticum</name>
    <dbReference type="NCBI Taxonomy" id="1798805"/>
    <lineage>
        <taxon>Bacteria</taxon>
        <taxon>Pseudomonadati</taxon>
        <taxon>Pseudomonadota</taxon>
        <taxon>Alphaproteobacteria</taxon>
        <taxon>Hyphomicrobiales</taxon>
        <taxon>Rhizobiaceae</taxon>
        <taxon>Rhizobium/Agrobacterium group</taxon>
        <taxon>Pararhizobium</taxon>
    </lineage>
</organism>